<keyword evidence="7" id="KW-1185">Reference proteome</keyword>
<dbReference type="EMBL" id="AVCI01000006">
    <property type="protein sequence ID" value="KFN43068.1"/>
    <property type="molecule type" value="Genomic_DNA"/>
</dbReference>
<evidence type="ECO:0000313" key="6">
    <source>
        <dbReference type="EMBL" id="KFN43068.1"/>
    </source>
</evidence>
<feature type="transmembrane region" description="Helical" evidence="5">
    <location>
        <begin position="104"/>
        <end position="125"/>
    </location>
</feature>
<evidence type="ECO:0000256" key="5">
    <source>
        <dbReference type="SAM" id="Phobius"/>
    </source>
</evidence>
<dbReference type="PANTHER" id="PTHR35814:SF1">
    <property type="entry name" value="GLUTATHIONE S-TRANSFERASE-RELATED"/>
    <property type="match status" value="1"/>
</dbReference>
<accession>A0A091ASB2</accession>
<dbReference type="PANTHER" id="PTHR35814">
    <property type="match status" value="1"/>
</dbReference>
<comment type="caution">
    <text evidence="6">The sequence shown here is derived from an EMBL/GenBank/DDBJ whole genome shotgun (WGS) entry which is preliminary data.</text>
</comment>
<dbReference type="InterPro" id="IPR001129">
    <property type="entry name" value="Membr-assoc_MAPEG"/>
</dbReference>
<comment type="subcellular location">
    <subcellularLocation>
        <location evidence="1">Membrane</location>
    </subcellularLocation>
</comment>
<evidence type="ECO:0000256" key="2">
    <source>
        <dbReference type="ARBA" id="ARBA00022692"/>
    </source>
</evidence>
<keyword evidence="2 5" id="KW-0812">Transmembrane</keyword>
<feature type="transmembrane region" description="Helical" evidence="5">
    <location>
        <begin position="6"/>
        <end position="23"/>
    </location>
</feature>
<dbReference type="PATRIC" id="fig|1121015.4.peg.1665"/>
<feature type="transmembrane region" description="Helical" evidence="5">
    <location>
        <begin position="51"/>
        <end position="67"/>
    </location>
</feature>
<dbReference type="AlphaFoldDB" id="A0A091ASB2"/>
<proteinExistence type="predicted"/>
<protein>
    <recommendedName>
        <fullName evidence="8">Glutathione S-transferase</fullName>
    </recommendedName>
</protein>
<dbReference type="Gene3D" id="1.20.120.550">
    <property type="entry name" value="Membrane associated eicosanoid/glutathione metabolism-like domain"/>
    <property type="match status" value="1"/>
</dbReference>
<dbReference type="RefSeq" id="WP_022970024.1">
    <property type="nucleotide sequence ID" value="NZ_ATVD01000005.1"/>
</dbReference>
<evidence type="ECO:0000313" key="7">
    <source>
        <dbReference type="Proteomes" id="UP000029385"/>
    </source>
</evidence>
<keyword evidence="3 5" id="KW-1133">Transmembrane helix</keyword>
<dbReference type="GO" id="GO:0016020">
    <property type="term" value="C:membrane"/>
    <property type="evidence" value="ECO:0007669"/>
    <property type="project" value="UniProtKB-SubCell"/>
</dbReference>
<dbReference type="Proteomes" id="UP000029385">
    <property type="component" value="Unassembled WGS sequence"/>
</dbReference>
<gene>
    <name evidence="6" type="ORF">N789_10930</name>
</gene>
<name>A0A091ASB2_9GAMM</name>
<dbReference type="eggNOG" id="COG3788">
    <property type="taxonomic scope" value="Bacteria"/>
</dbReference>
<evidence type="ECO:0000256" key="3">
    <source>
        <dbReference type="ARBA" id="ARBA00022989"/>
    </source>
</evidence>
<keyword evidence="4 5" id="KW-0472">Membrane</keyword>
<evidence type="ECO:0008006" key="8">
    <source>
        <dbReference type="Google" id="ProtNLM"/>
    </source>
</evidence>
<dbReference type="STRING" id="1121015.GCA_000420545_02417"/>
<dbReference type="Pfam" id="PF01124">
    <property type="entry name" value="MAPEG"/>
    <property type="match status" value="1"/>
</dbReference>
<organism evidence="6 7">
    <name type="scientific">Arenimonas oryziterrae DSM 21050 = YC6267</name>
    <dbReference type="NCBI Taxonomy" id="1121015"/>
    <lineage>
        <taxon>Bacteria</taxon>
        <taxon>Pseudomonadati</taxon>
        <taxon>Pseudomonadota</taxon>
        <taxon>Gammaproteobacteria</taxon>
        <taxon>Lysobacterales</taxon>
        <taxon>Lysobacteraceae</taxon>
        <taxon>Arenimonas</taxon>
    </lineage>
</organism>
<evidence type="ECO:0000256" key="1">
    <source>
        <dbReference type="ARBA" id="ARBA00004370"/>
    </source>
</evidence>
<sequence length="136" mass="14791">MTVTPIYAGLLALIYLVLSVRVIKMRGPGQPSLGDGGDPVLLRRIRAHGNFAEYVPFLLLMIGLLELGQWPTILLHGLGATLVVARLLHGYALSFTESFKFGRFWGTALTFGLLIICGGLCLFQATQPYWSTTPAA</sequence>
<reference evidence="6 7" key="1">
    <citation type="submission" date="2013-09" db="EMBL/GenBank/DDBJ databases">
        <title>Genome sequencing of Arenimonas oryziterrae.</title>
        <authorList>
            <person name="Chen F."/>
            <person name="Wang G."/>
        </authorList>
    </citation>
    <scope>NUCLEOTIDE SEQUENCE [LARGE SCALE GENOMIC DNA]</scope>
    <source>
        <strain evidence="6 7">YC6267</strain>
    </source>
</reference>
<dbReference type="OrthoDB" id="8537976at2"/>
<dbReference type="SUPFAM" id="SSF161084">
    <property type="entry name" value="MAPEG domain-like"/>
    <property type="match status" value="1"/>
</dbReference>
<dbReference type="InterPro" id="IPR023352">
    <property type="entry name" value="MAPEG-like_dom_sf"/>
</dbReference>
<evidence type="ECO:0000256" key="4">
    <source>
        <dbReference type="ARBA" id="ARBA00023136"/>
    </source>
</evidence>